<dbReference type="SUPFAM" id="SSF52540">
    <property type="entry name" value="P-loop containing nucleoside triphosphate hydrolases"/>
    <property type="match status" value="1"/>
</dbReference>
<dbReference type="GO" id="GO:0005524">
    <property type="term" value="F:ATP binding"/>
    <property type="evidence" value="ECO:0007669"/>
    <property type="project" value="UniProtKB-KW"/>
</dbReference>
<reference evidence="9 10" key="1">
    <citation type="submission" date="2019-03" db="EMBL/GenBank/DDBJ databases">
        <title>Genomic Encyclopedia of Type Strains, Phase IV (KMG-IV): sequencing the most valuable type-strain genomes for metagenomic binning, comparative biology and taxonomic classification.</title>
        <authorList>
            <person name="Goeker M."/>
        </authorList>
    </citation>
    <scope>NUCLEOTIDE SEQUENCE [LARGE SCALE GENOMIC DNA]</scope>
    <source>
        <strain evidence="9 10">DSM 24591</strain>
    </source>
</reference>
<protein>
    <recommendedName>
        <fullName evidence="7">Spermidine/putrescine import ATP-binding protein PotA</fullName>
        <ecNumber evidence="7">7.6.2.11</ecNumber>
    </recommendedName>
</protein>
<sequence>MASVQLREVRKNYGDFAALQPCNLDIIDGEFLVLLGPSGCGKTTTLRLIAGLNDVSQGRILIDEQDVTDLPVYQRNIGVVFQNYALFPHMNVFENVAFGLRRRKQPEQVIRDKVNEVLRLVQLEPLAKRYARQLSGGQQQRVAIARALAIEPDVLLLDEPLSSLDAKLRVGVRRQIRELQRTLGITTVLVTHDQEEAMSVGDRLVVMKDGAIQQIGTPRDIYRKPSNAFVADFIGTANFFEGTAASGGNVLRTASGLQLECCNLQDGPQHVLVRPEAIQLVPGGAAHAHSKAKPGRVEDLTYLGPTVDVLVRLSTDDLLTVRVDSLWMDEAAIARDTDVLVTIPAGAVTIIN</sequence>
<dbReference type="PANTHER" id="PTHR42781">
    <property type="entry name" value="SPERMIDINE/PUTRESCINE IMPORT ATP-BINDING PROTEIN POTA"/>
    <property type="match status" value="1"/>
</dbReference>
<dbReference type="GO" id="GO:0043190">
    <property type="term" value="C:ATP-binding cassette (ABC) transporter complex"/>
    <property type="evidence" value="ECO:0007669"/>
    <property type="project" value="InterPro"/>
</dbReference>
<proteinExistence type="inferred from homology"/>
<dbReference type="InterPro" id="IPR005893">
    <property type="entry name" value="PotA-like"/>
</dbReference>
<dbReference type="InterPro" id="IPR008995">
    <property type="entry name" value="Mo/tungstate-bd_C_term_dom"/>
</dbReference>
<dbReference type="Pfam" id="PF00005">
    <property type="entry name" value="ABC_tran"/>
    <property type="match status" value="1"/>
</dbReference>
<dbReference type="Pfam" id="PF08402">
    <property type="entry name" value="TOBE_2"/>
    <property type="match status" value="1"/>
</dbReference>
<comment type="subunit">
    <text evidence="7">The complex is composed of two ATP-binding proteins (PotA), two transmembrane proteins (PotB and PotC) and a solute-binding protein (PotD).</text>
</comment>
<keyword evidence="1 7" id="KW-0813">Transport</keyword>
<evidence type="ECO:0000256" key="7">
    <source>
        <dbReference type="RuleBase" id="RU364083"/>
    </source>
</evidence>
<dbReference type="InterPro" id="IPR050093">
    <property type="entry name" value="ABC_SmlMolc_Importer"/>
</dbReference>
<accession>A0A4V2UZ82</accession>
<dbReference type="FunFam" id="3.40.50.300:FF:000042">
    <property type="entry name" value="Maltose/maltodextrin ABC transporter, ATP-binding protein"/>
    <property type="match status" value="1"/>
</dbReference>
<comment type="caution">
    <text evidence="9">The sequence shown here is derived from an EMBL/GenBank/DDBJ whole genome shotgun (WGS) entry which is preliminary data.</text>
</comment>
<keyword evidence="3 7" id="KW-0547">Nucleotide-binding</keyword>
<dbReference type="InterPro" id="IPR017871">
    <property type="entry name" value="ABC_transporter-like_CS"/>
</dbReference>
<evidence type="ECO:0000313" key="9">
    <source>
        <dbReference type="EMBL" id="TCT10268.1"/>
    </source>
</evidence>
<keyword evidence="10" id="KW-1185">Reference proteome</keyword>
<dbReference type="OrthoDB" id="5298774at2"/>
<evidence type="ECO:0000256" key="2">
    <source>
        <dbReference type="ARBA" id="ARBA00022475"/>
    </source>
</evidence>
<keyword evidence="5 7" id="KW-1278">Translocase</keyword>
<keyword evidence="2 7" id="KW-1003">Cell membrane</keyword>
<gene>
    <name evidence="7" type="primary">potA</name>
    <name evidence="9" type="ORF">EDC26_102224</name>
</gene>
<dbReference type="EMBL" id="SMAJ01000002">
    <property type="protein sequence ID" value="TCT10268.1"/>
    <property type="molecule type" value="Genomic_DNA"/>
</dbReference>
<evidence type="ECO:0000256" key="5">
    <source>
        <dbReference type="ARBA" id="ARBA00022967"/>
    </source>
</evidence>
<evidence type="ECO:0000313" key="10">
    <source>
        <dbReference type="Proteomes" id="UP000295525"/>
    </source>
</evidence>
<comment type="function">
    <text evidence="7">Part of the ABC transporter complex PotABCD involved in spermidine/putrescine import. Responsible for energy coupling to the transport system.</text>
</comment>
<dbReference type="PANTHER" id="PTHR42781:SF4">
    <property type="entry name" value="SPERMIDINE_PUTRESCINE IMPORT ATP-BINDING PROTEIN POTA"/>
    <property type="match status" value="1"/>
</dbReference>
<dbReference type="AlphaFoldDB" id="A0A4V2UZ82"/>
<evidence type="ECO:0000256" key="6">
    <source>
        <dbReference type="ARBA" id="ARBA00023136"/>
    </source>
</evidence>
<dbReference type="InterPro" id="IPR027417">
    <property type="entry name" value="P-loop_NTPase"/>
</dbReference>
<dbReference type="Gene3D" id="2.40.50.100">
    <property type="match status" value="1"/>
</dbReference>
<dbReference type="InterPro" id="IPR013611">
    <property type="entry name" value="Transp-assoc_OB_typ2"/>
</dbReference>
<dbReference type="Proteomes" id="UP000295525">
    <property type="component" value="Unassembled WGS sequence"/>
</dbReference>
<dbReference type="EC" id="7.6.2.11" evidence="7"/>
<dbReference type="GO" id="GO:0016887">
    <property type="term" value="F:ATP hydrolysis activity"/>
    <property type="evidence" value="ECO:0007669"/>
    <property type="project" value="InterPro"/>
</dbReference>
<comment type="catalytic activity">
    <reaction evidence="7">
        <text>ATP + H2O + polyamine-[polyamine-binding protein]Side 1 = ADP + phosphate + polyamineSide 2 + [polyamine-binding protein]Side 1.</text>
        <dbReference type="EC" id="7.6.2.11"/>
    </reaction>
</comment>
<feature type="domain" description="ABC transporter" evidence="8">
    <location>
        <begin position="4"/>
        <end position="234"/>
    </location>
</feature>
<dbReference type="InterPro" id="IPR003593">
    <property type="entry name" value="AAA+_ATPase"/>
</dbReference>
<comment type="similarity">
    <text evidence="7">Belongs to the ABC transporter superfamily. Spermidine/putrescine importer (TC 3.A.1.11.1) family.</text>
</comment>
<evidence type="ECO:0000256" key="1">
    <source>
        <dbReference type="ARBA" id="ARBA00022448"/>
    </source>
</evidence>
<dbReference type="SMART" id="SM00382">
    <property type="entry name" value="AAA"/>
    <property type="match status" value="1"/>
</dbReference>
<evidence type="ECO:0000259" key="8">
    <source>
        <dbReference type="PROSITE" id="PS50893"/>
    </source>
</evidence>
<dbReference type="Gene3D" id="3.40.50.300">
    <property type="entry name" value="P-loop containing nucleotide triphosphate hydrolases"/>
    <property type="match status" value="1"/>
</dbReference>
<organism evidence="9 10">
    <name type="scientific">Paralcaligenes ureilyticus</name>
    <dbReference type="NCBI Taxonomy" id="627131"/>
    <lineage>
        <taxon>Bacteria</taxon>
        <taxon>Pseudomonadati</taxon>
        <taxon>Pseudomonadota</taxon>
        <taxon>Betaproteobacteria</taxon>
        <taxon>Burkholderiales</taxon>
        <taxon>Alcaligenaceae</taxon>
        <taxon>Paralcaligenes</taxon>
    </lineage>
</organism>
<name>A0A4V2UZ82_9BURK</name>
<keyword evidence="4 7" id="KW-0067">ATP-binding</keyword>
<dbReference type="RefSeq" id="WP_132579858.1">
    <property type="nucleotide sequence ID" value="NZ_SMAJ01000002.1"/>
</dbReference>
<dbReference type="InterPro" id="IPR003439">
    <property type="entry name" value="ABC_transporter-like_ATP-bd"/>
</dbReference>
<dbReference type="GO" id="GO:0015417">
    <property type="term" value="F:ABC-type polyamine transporter activity"/>
    <property type="evidence" value="ECO:0007669"/>
    <property type="project" value="UniProtKB-EC"/>
</dbReference>
<keyword evidence="6 7" id="KW-0472">Membrane</keyword>
<dbReference type="NCBIfam" id="TIGR01187">
    <property type="entry name" value="potA"/>
    <property type="match status" value="1"/>
</dbReference>
<dbReference type="PROSITE" id="PS00211">
    <property type="entry name" value="ABC_TRANSPORTER_1"/>
    <property type="match status" value="1"/>
</dbReference>
<evidence type="ECO:0000256" key="3">
    <source>
        <dbReference type="ARBA" id="ARBA00022741"/>
    </source>
</evidence>
<dbReference type="SUPFAM" id="SSF50331">
    <property type="entry name" value="MOP-like"/>
    <property type="match status" value="1"/>
</dbReference>
<dbReference type="PROSITE" id="PS50893">
    <property type="entry name" value="ABC_TRANSPORTER_2"/>
    <property type="match status" value="1"/>
</dbReference>
<evidence type="ECO:0000256" key="4">
    <source>
        <dbReference type="ARBA" id="ARBA00022840"/>
    </source>
</evidence>